<dbReference type="EMBL" id="UHEN01000001">
    <property type="protein sequence ID" value="SUN05212.1"/>
    <property type="molecule type" value="Genomic_DNA"/>
</dbReference>
<name>A0A380JMX6_STRAI</name>
<dbReference type="EMBL" id="UHEN01000004">
    <property type="protein sequence ID" value="SUN41234.1"/>
    <property type="molecule type" value="Genomic_DNA"/>
</dbReference>
<protein>
    <submittedName>
        <fullName evidence="2">Uncharacterized protein</fullName>
    </submittedName>
</protein>
<reference evidence="2 3" key="1">
    <citation type="submission" date="2018-06" db="EMBL/GenBank/DDBJ databases">
        <authorList>
            <consortium name="Pathogen Informatics"/>
            <person name="Doyle S."/>
        </authorList>
    </citation>
    <scope>NUCLEOTIDE SEQUENCE [LARGE SCALE GENOMIC DNA]</scope>
    <source>
        <strain evidence="2 3">NCTC12957</strain>
    </source>
</reference>
<evidence type="ECO:0000313" key="3">
    <source>
        <dbReference type="Proteomes" id="UP000255213"/>
    </source>
</evidence>
<accession>A0A380JMX6</accession>
<dbReference type="AlphaFoldDB" id="A0A380JMX6"/>
<sequence length="46" mass="5564">MKITVVDTLTNSRGFYWVEGDIAFLASWLTEEQRRKIIKRLEEKYE</sequence>
<proteinExistence type="predicted"/>
<evidence type="ECO:0000313" key="2">
    <source>
        <dbReference type="EMBL" id="SUN41234.1"/>
    </source>
</evidence>
<evidence type="ECO:0000313" key="1">
    <source>
        <dbReference type="EMBL" id="SUN05212.1"/>
    </source>
</evidence>
<organism evidence="2 3">
    <name type="scientific">Streptococcus acidominimus</name>
    <dbReference type="NCBI Taxonomy" id="1326"/>
    <lineage>
        <taxon>Bacteria</taxon>
        <taxon>Bacillati</taxon>
        <taxon>Bacillota</taxon>
        <taxon>Bacilli</taxon>
        <taxon>Lactobacillales</taxon>
        <taxon>Streptococcaceae</taxon>
        <taxon>Streptococcus</taxon>
    </lineage>
</organism>
<gene>
    <name evidence="1" type="ORF">NCTC12957_00136</name>
    <name evidence="2" type="ORF">NCTC12957_02296</name>
</gene>
<dbReference type="RefSeq" id="WP_158015081.1">
    <property type="nucleotide sequence ID" value="NZ_MSJL01000003.1"/>
</dbReference>
<dbReference type="Proteomes" id="UP000255213">
    <property type="component" value="Unassembled WGS sequence"/>
</dbReference>